<name>A0ABW6AAZ2_9BACT</name>
<keyword evidence="1" id="KW-0472">Membrane</keyword>
<gene>
    <name evidence="2" type="ORF">ACFS6H_19255</name>
</gene>
<protein>
    <recommendedName>
        <fullName evidence="4">UbiA prenyltransferase family protein</fullName>
    </recommendedName>
</protein>
<evidence type="ECO:0000313" key="3">
    <source>
        <dbReference type="Proteomes" id="UP001597511"/>
    </source>
</evidence>
<sequence>MAWHSIALLAATPLHSGFYCFLFFSTLTSYSFHWYFTTAEAPFTGRMLWLRQHQKVHLVLFCLSLVATIYFFTFLLASWFWLIPAAVMTFLYSAPKIPLPAFKELRKIAIGKTAFLAFIWTYATTALPLVIAQQPFTATIWFFICSRFCLLYAICILFDYRDRNYDMENGIRSLITWLSPRKVFQLFRLSLILCLLFTGLMFFNGFSLISFIILIAPVFITAALKNRSIRQPTDPLYYFVLDGVMAFSAVLYAIYSLF</sequence>
<keyword evidence="1" id="KW-1133">Transmembrane helix</keyword>
<feature type="transmembrane region" description="Helical" evidence="1">
    <location>
        <begin position="114"/>
        <end position="132"/>
    </location>
</feature>
<keyword evidence="1" id="KW-0812">Transmembrane</keyword>
<dbReference type="Proteomes" id="UP001597511">
    <property type="component" value="Unassembled WGS sequence"/>
</dbReference>
<feature type="transmembrane region" description="Helical" evidence="1">
    <location>
        <begin position="56"/>
        <end position="73"/>
    </location>
</feature>
<organism evidence="2 3">
    <name type="scientific">Terrimonas rubra</name>
    <dbReference type="NCBI Taxonomy" id="1035890"/>
    <lineage>
        <taxon>Bacteria</taxon>
        <taxon>Pseudomonadati</taxon>
        <taxon>Bacteroidota</taxon>
        <taxon>Chitinophagia</taxon>
        <taxon>Chitinophagales</taxon>
        <taxon>Chitinophagaceae</taxon>
        <taxon>Terrimonas</taxon>
    </lineage>
</organism>
<accession>A0ABW6AAZ2</accession>
<keyword evidence="3" id="KW-1185">Reference proteome</keyword>
<dbReference type="EMBL" id="JBHUOZ010000003">
    <property type="protein sequence ID" value="MFD2921866.1"/>
    <property type="molecule type" value="Genomic_DNA"/>
</dbReference>
<feature type="transmembrane region" description="Helical" evidence="1">
    <location>
        <begin position="236"/>
        <end position="255"/>
    </location>
</feature>
<reference evidence="3" key="1">
    <citation type="journal article" date="2019" name="Int. J. Syst. Evol. Microbiol.">
        <title>The Global Catalogue of Microorganisms (GCM) 10K type strain sequencing project: providing services to taxonomists for standard genome sequencing and annotation.</title>
        <authorList>
            <consortium name="The Broad Institute Genomics Platform"/>
            <consortium name="The Broad Institute Genome Sequencing Center for Infectious Disease"/>
            <person name="Wu L."/>
            <person name="Ma J."/>
        </authorList>
    </citation>
    <scope>NUCLEOTIDE SEQUENCE [LARGE SCALE GENOMIC DNA]</scope>
    <source>
        <strain evidence="3">KCTC 23299</strain>
    </source>
</reference>
<feature type="transmembrane region" description="Helical" evidence="1">
    <location>
        <begin position="16"/>
        <end position="36"/>
    </location>
</feature>
<feature type="transmembrane region" description="Helical" evidence="1">
    <location>
        <begin position="138"/>
        <end position="158"/>
    </location>
</feature>
<evidence type="ECO:0000256" key="1">
    <source>
        <dbReference type="SAM" id="Phobius"/>
    </source>
</evidence>
<feature type="transmembrane region" description="Helical" evidence="1">
    <location>
        <begin position="79"/>
        <end position="102"/>
    </location>
</feature>
<dbReference type="RefSeq" id="WP_386103005.1">
    <property type="nucleotide sequence ID" value="NZ_JBHUOZ010000003.1"/>
</dbReference>
<proteinExistence type="predicted"/>
<evidence type="ECO:0008006" key="4">
    <source>
        <dbReference type="Google" id="ProtNLM"/>
    </source>
</evidence>
<feature type="transmembrane region" description="Helical" evidence="1">
    <location>
        <begin position="183"/>
        <end position="202"/>
    </location>
</feature>
<comment type="caution">
    <text evidence="2">The sequence shown here is derived from an EMBL/GenBank/DDBJ whole genome shotgun (WGS) entry which is preliminary data.</text>
</comment>
<evidence type="ECO:0000313" key="2">
    <source>
        <dbReference type="EMBL" id="MFD2921866.1"/>
    </source>
</evidence>